<dbReference type="Proteomes" id="UP000001554">
    <property type="component" value="Chromosome 8"/>
</dbReference>
<evidence type="ECO:0000313" key="2">
    <source>
        <dbReference type="Proteomes" id="UP000001554"/>
    </source>
</evidence>
<proteinExistence type="predicted"/>
<dbReference type="RefSeq" id="XP_035683533.1">
    <property type="nucleotide sequence ID" value="XM_035827640.1"/>
</dbReference>
<protein>
    <submittedName>
        <fullName evidence="3 4">Uncharacterized protein C1orf21-like isoform X1</fullName>
    </submittedName>
</protein>
<organism evidence="2 3">
    <name type="scientific">Branchiostoma floridae</name>
    <name type="common">Florida lancelet</name>
    <name type="synonym">Amphioxus</name>
    <dbReference type="NCBI Taxonomy" id="7739"/>
    <lineage>
        <taxon>Eukaryota</taxon>
        <taxon>Metazoa</taxon>
        <taxon>Chordata</taxon>
        <taxon>Cephalochordata</taxon>
        <taxon>Leptocardii</taxon>
        <taxon>Amphioxiformes</taxon>
        <taxon>Branchiostomatidae</taxon>
        <taxon>Branchiostoma</taxon>
    </lineage>
</organism>
<evidence type="ECO:0000313" key="3">
    <source>
        <dbReference type="RefSeq" id="XP_035683530.1"/>
    </source>
</evidence>
<dbReference type="RefSeq" id="XP_035683531.1">
    <property type="nucleotide sequence ID" value="XM_035827638.1"/>
</dbReference>
<feature type="compositionally biased region" description="Basic and acidic residues" evidence="1">
    <location>
        <begin position="48"/>
        <end position="74"/>
    </location>
</feature>
<reference evidence="2" key="1">
    <citation type="journal article" date="2020" name="Nat. Ecol. Evol.">
        <title>Deeply conserved synteny resolves early events in vertebrate evolution.</title>
        <authorList>
            <person name="Simakov O."/>
            <person name="Marletaz F."/>
            <person name="Yue J.X."/>
            <person name="O'Connell B."/>
            <person name="Jenkins J."/>
            <person name="Brandt A."/>
            <person name="Calef R."/>
            <person name="Tung C.H."/>
            <person name="Huang T.K."/>
            <person name="Schmutz J."/>
            <person name="Satoh N."/>
            <person name="Yu J.K."/>
            <person name="Putnam N.H."/>
            <person name="Green R.E."/>
            <person name="Rokhsar D.S."/>
        </authorList>
    </citation>
    <scope>NUCLEOTIDE SEQUENCE [LARGE SCALE GENOMIC DNA]</scope>
    <source>
        <strain evidence="2">S238N-H82</strain>
    </source>
</reference>
<keyword evidence="2" id="KW-1185">Reference proteome</keyword>
<dbReference type="AlphaFoldDB" id="A0A9J7LKS6"/>
<evidence type="ECO:0000313" key="5">
    <source>
        <dbReference type="RefSeq" id="XP_035683532.1"/>
    </source>
</evidence>
<name>A0A9J7LKS6_BRAFL</name>
<gene>
    <name evidence="3 4 5 6" type="primary">LOC118420701</name>
</gene>
<evidence type="ECO:0000313" key="6">
    <source>
        <dbReference type="RefSeq" id="XP_035683533.1"/>
    </source>
</evidence>
<dbReference type="RefSeq" id="XP_035683532.1">
    <property type="nucleotide sequence ID" value="XM_035827639.1"/>
</dbReference>
<accession>A0A9J7LKS6</accession>
<dbReference type="Pfam" id="PF15389">
    <property type="entry name" value="DUF4612"/>
    <property type="match status" value="1"/>
</dbReference>
<dbReference type="KEGG" id="bfo:118420701"/>
<feature type="region of interest" description="Disordered" evidence="1">
    <location>
        <begin position="1"/>
        <end position="94"/>
    </location>
</feature>
<evidence type="ECO:0000256" key="1">
    <source>
        <dbReference type="SAM" id="MobiDB-lite"/>
    </source>
</evidence>
<dbReference type="PANTHER" id="PTHR14974">
    <property type="entry name" value="SIMILAR TO RIKEN CDNA 1700025G04 GENE"/>
    <property type="match status" value="1"/>
</dbReference>
<dbReference type="GeneID" id="118420701"/>
<sequence>MGCSSAKQIPAPLPPQKDSPVLTHTTSSAKQADVRGGDVADEENNQEVSDRGRHVNGEDEAGMLKKIVEDKYEPPKPISRPAPKLKNGHVSHSQQEFFRLLDQKIDQGRDYMTDDEEAR</sequence>
<evidence type="ECO:0000313" key="4">
    <source>
        <dbReference type="RefSeq" id="XP_035683531.1"/>
    </source>
</evidence>
<dbReference type="InterPro" id="IPR027967">
    <property type="entry name" value="DUF4612"/>
</dbReference>
<dbReference type="OrthoDB" id="5919401at2759"/>
<reference evidence="3 4" key="2">
    <citation type="submission" date="2025-04" db="UniProtKB">
        <authorList>
            <consortium name="RefSeq"/>
        </authorList>
    </citation>
    <scope>IDENTIFICATION</scope>
    <source>
        <strain evidence="3 4">S238N-H82</strain>
        <tissue evidence="3 4">Testes</tissue>
    </source>
</reference>
<dbReference type="OMA" id="PXLWRTS"/>
<dbReference type="RefSeq" id="XP_035683530.1">
    <property type="nucleotide sequence ID" value="XM_035827637.1"/>
</dbReference>
<dbReference type="PANTHER" id="PTHR14974:SF3">
    <property type="entry name" value="SIMILAR TO RIKEN CDNA 1700025G04 GENE"/>
    <property type="match status" value="1"/>
</dbReference>